<protein>
    <submittedName>
        <fullName evidence="1">Uncharacterized protein</fullName>
    </submittedName>
</protein>
<organism evidence="1 2">
    <name type="scientific">Colletotrichum chrysophilum</name>
    <dbReference type="NCBI Taxonomy" id="1836956"/>
    <lineage>
        <taxon>Eukaryota</taxon>
        <taxon>Fungi</taxon>
        <taxon>Dikarya</taxon>
        <taxon>Ascomycota</taxon>
        <taxon>Pezizomycotina</taxon>
        <taxon>Sordariomycetes</taxon>
        <taxon>Hypocreomycetidae</taxon>
        <taxon>Glomerellales</taxon>
        <taxon>Glomerellaceae</taxon>
        <taxon>Colletotrichum</taxon>
        <taxon>Colletotrichum gloeosporioides species complex</taxon>
    </lineage>
</organism>
<dbReference type="Proteomes" id="UP001243330">
    <property type="component" value="Unassembled WGS sequence"/>
</dbReference>
<evidence type="ECO:0000313" key="2">
    <source>
        <dbReference type="Proteomes" id="UP001243330"/>
    </source>
</evidence>
<proteinExistence type="predicted"/>
<dbReference type="AlphaFoldDB" id="A0AAD9E865"/>
<comment type="caution">
    <text evidence="1">The sequence shown here is derived from an EMBL/GenBank/DDBJ whole genome shotgun (WGS) entry which is preliminary data.</text>
</comment>
<keyword evidence="2" id="KW-1185">Reference proteome</keyword>
<name>A0AAD9E865_9PEZI</name>
<sequence>MAARSRPAKAKGRHLQATTWIGASSRDPYPSISCTTSRSSKVARLTAATTPREQAQVREAFLALRWSYEWEPTHSAGRK</sequence>
<reference evidence="1" key="1">
    <citation type="submission" date="2023-01" db="EMBL/GenBank/DDBJ databases">
        <title>Colletotrichum chrysophilum M932 genome sequence.</title>
        <authorList>
            <person name="Baroncelli R."/>
        </authorList>
    </citation>
    <scope>NUCLEOTIDE SEQUENCE</scope>
    <source>
        <strain evidence="1">M932</strain>
    </source>
</reference>
<gene>
    <name evidence="1" type="ORF">CCHR01_18446</name>
</gene>
<evidence type="ECO:0000313" key="1">
    <source>
        <dbReference type="EMBL" id="KAK1838935.1"/>
    </source>
</evidence>
<dbReference type="EMBL" id="JAQOWY010000744">
    <property type="protein sequence ID" value="KAK1838935.1"/>
    <property type="molecule type" value="Genomic_DNA"/>
</dbReference>
<accession>A0AAD9E865</accession>